<organism evidence="1 2">
    <name type="scientific">Caerostris extrusa</name>
    <name type="common">Bark spider</name>
    <name type="synonym">Caerostris bankana</name>
    <dbReference type="NCBI Taxonomy" id="172846"/>
    <lineage>
        <taxon>Eukaryota</taxon>
        <taxon>Metazoa</taxon>
        <taxon>Ecdysozoa</taxon>
        <taxon>Arthropoda</taxon>
        <taxon>Chelicerata</taxon>
        <taxon>Arachnida</taxon>
        <taxon>Araneae</taxon>
        <taxon>Araneomorphae</taxon>
        <taxon>Entelegynae</taxon>
        <taxon>Araneoidea</taxon>
        <taxon>Araneidae</taxon>
        <taxon>Caerostris</taxon>
    </lineage>
</organism>
<proteinExistence type="predicted"/>
<protein>
    <submittedName>
        <fullName evidence="1">Uncharacterized protein</fullName>
    </submittedName>
</protein>
<gene>
    <name evidence="1" type="ORF">CEXT_179021</name>
</gene>
<accession>A0AAV4RZG9</accession>
<dbReference type="Proteomes" id="UP001054945">
    <property type="component" value="Unassembled WGS sequence"/>
</dbReference>
<evidence type="ECO:0000313" key="2">
    <source>
        <dbReference type="Proteomes" id="UP001054945"/>
    </source>
</evidence>
<name>A0AAV4RZG9_CAEEX</name>
<evidence type="ECO:0000313" key="1">
    <source>
        <dbReference type="EMBL" id="GIY25542.1"/>
    </source>
</evidence>
<dbReference type="EMBL" id="BPLR01008557">
    <property type="protein sequence ID" value="GIY25542.1"/>
    <property type="molecule type" value="Genomic_DNA"/>
</dbReference>
<sequence>MREVTKKNTFLCIDDPYSCGQYSQHNDLLTLTHRNRVTLGHEQIRPYKNSDIFFRVYGHLNWECGALGTELDRSRSPLSVRVIFWGKRAVGRTLDSNTDATWRWVRVNNRNL</sequence>
<dbReference type="AlphaFoldDB" id="A0AAV4RZG9"/>
<comment type="caution">
    <text evidence="1">The sequence shown here is derived from an EMBL/GenBank/DDBJ whole genome shotgun (WGS) entry which is preliminary data.</text>
</comment>
<keyword evidence="2" id="KW-1185">Reference proteome</keyword>
<reference evidence="1 2" key="1">
    <citation type="submission" date="2021-06" db="EMBL/GenBank/DDBJ databases">
        <title>Caerostris extrusa draft genome.</title>
        <authorList>
            <person name="Kono N."/>
            <person name="Arakawa K."/>
        </authorList>
    </citation>
    <scope>NUCLEOTIDE SEQUENCE [LARGE SCALE GENOMIC DNA]</scope>
</reference>